<feature type="domain" description="MOSC" evidence="1">
    <location>
        <begin position="21"/>
        <end position="157"/>
    </location>
</feature>
<name>A0ABT7R0B5_9BACT</name>
<reference evidence="2" key="1">
    <citation type="submission" date="2023-01" db="EMBL/GenBank/DDBJ databases">
        <title>Sulfurovum sp. zt1-1 genome assembly.</title>
        <authorList>
            <person name="Wang J."/>
        </authorList>
    </citation>
    <scope>NUCLEOTIDE SEQUENCE</scope>
    <source>
        <strain evidence="2">Zt1-1</strain>
    </source>
</reference>
<dbReference type="EMBL" id="JAQIBD010000004">
    <property type="protein sequence ID" value="MDM5272518.1"/>
    <property type="molecule type" value="Genomic_DNA"/>
</dbReference>
<dbReference type="Gene3D" id="2.40.33.20">
    <property type="entry name" value="PK beta-barrel domain-like"/>
    <property type="match status" value="1"/>
</dbReference>
<proteinExistence type="predicted"/>
<accession>A0ABT7R0B5</accession>
<keyword evidence="3" id="KW-1185">Reference proteome</keyword>
<dbReference type="PANTHER" id="PTHR36930">
    <property type="entry name" value="METAL-SULFUR CLUSTER BIOSYNTHESIS PROTEINS YUAD-RELATED"/>
    <property type="match status" value="1"/>
</dbReference>
<dbReference type="InterPro" id="IPR052716">
    <property type="entry name" value="MOSC_domain"/>
</dbReference>
<evidence type="ECO:0000259" key="1">
    <source>
        <dbReference type="PROSITE" id="PS51340"/>
    </source>
</evidence>
<dbReference type="PANTHER" id="PTHR36930:SF1">
    <property type="entry name" value="MOSC DOMAIN-CONTAINING PROTEIN"/>
    <property type="match status" value="1"/>
</dbReference>
<dbReference type="SUPFAM" id="SSF50800">
    <property type="entry name" value="PK beta-barrel domain-like"/>
    <property type="match status" value="1"/>
</dbReference>
<organism evidence="2 3">
    <name type="scientific">Sulfurovum zhangzhouensis</name>
    <dbReference type="NCBI Taxonomy" id="3019067"/>
    <lineage>
        <taxon>Bacteria</taxon>
        <taxon>Pseudomonadati</taxon>
        <taxon>Campylobacterota</taxon>
        <taxon>Epsilonproteobacteria</taxon>
        <taxon>Campylobacterales</taxon>
        <taxon>Sulfurovaceae</taxon>
        <taxon>Sulfurovum</taxon>
    </lineage>
</organism>
<comment type="caution">
    <text evidence="2">The sequence shown here is derived from an EMBL/GenBank/DDBJ whole genome shotgun (WGS) entry which is preliminary data.</text>
</comment>
<dbReference type="PROSITE" id="PS51340">
    <property type="entry name" value="MOSC"/>
    <property type="match status" value="1"/>
</dbReference>
<evidence type="ECO:0000313" key="3">
    <source>
        <dbReference type="Proteomes" id="UP001169069"/>
    </source>
</evidence>
<sequence length="158" mass="17760">MQTTMTLHAIIIGKQAKEPLHYVDSVQAVKGKGLEGDRYFYARGTFNKPQLDQSVREVSILPYESLAECNKRLGTALDFVDLRRNLVIKGFDAVKIGDKIFRIGDAEFRIVRTCPPCRYLSKLLDADVMKGLKYIGGYRAVIVKSGMIQCGDEVILEE</sequence>
<evidence type="ECO:0000313" key="2">
    <source>
        <dbReference type="EMBL" id="MDM5272518.1"/>
    </source>
</evidence>
<dbReference type="InterPro" id="IPR005302">
    <property type="entry name" value="MoCF_Sase_C"/>
</dbReference>
<dbReference type="Proteomes" id="UP001169069">
    <property type="component" value="Unassembled WGS sequence"/>
</dbReference>
<gene>
    <name evidence="2" type="ORF">PGH07_10035</name>
</gene>
<protein>
    <submittedName>
        <fullName evidence="2">MOSC domain-containing protein</fullName>
    </submittedName>
</protein>
<dbReference type="Pfam" id="PF03473">
    <property type="entry name" value="MOSC"/>
    <property type="match status" value="1"/>
</dbReference>
<dbReference type="InterPro" id="IPR011037">
    <property type="entry name" value="Pyrv_Knase-like_insert_dom_sf"/>
</dbReference>